<gene>
    <name evidence="1" type="ORF">FOXG_21455</name>
</gene>
<dbReference type="GeneID" id="28962161"/>
<name>A0A0J9VYA0_FUSO4</name>
<sequence>MKLEGFMVNQLQSTVHRYTFPIKLVALRGLDFYCLGESLNGTSRETTMNVRFVDDPERDPAVLHRRRLQANRTQNCRRCTKTYRNILATYDGAELLPETVKQRTL</sequence>
<dbReference type="Proteomes" id="UP000009097">
    <property type="component" value="Chromosome 14"/>
</dbReference>
<evidence type="ECO:0000313" key="1">
    <source>
        <dbReference type="EMBL" id="KNB15726.1"/>
    </source>
</evidence>
<evidence type="ECO:0000313" key="2">
    <source>
        <dbReference type="Proteomes" id="UP000009097"/>
    </source>
</evidence>
<dbReference type="VEuPathDB" id="FungiDB:FOXG_21455"/>
<dbReference type="RefSeq" id="XP_018253771.1">
    <property type="nucleotide sequence ID" value="XM_018401793.1"/>
</dbReference>
<organism evidence="1 2">
    <name type="scientific">Fusarium oxysporum f. sp. lycopersici (strain 4287 / CBS 123668 / FGSC 9935 / NRRL 34936)</name>
    <name type="common">Fusarium vascular wilt of tomato</name>
    <dbReference type="NCBI Taxonomy" id="426428"/>
    <lineage>
        <taxon>Eukaryota</taxon>
        <taxon>Fungi</taxon>
        <taxon>Dikarya</taxon>
        <taxon>Ascomycota</taxon>
        <taxon>Pezizomycotina</taxon>
        <taxon>Sordariomycetes</taxon>
        <taxon>Hypocreomycetidae</taxon>
        <taxon>Hypocreales</taxon>
        <taxon>Nectriaceae</taxon>
        <taxon>Fusarium</taxon>
        <taxon>Fusarium oxysporum species complex</taxon>
    </lineage>
</organism>
<proteinExistence type="predicted"/>
<dbReference type="EMBL" id="DS231717">
    <property type="protein sequence ID" value="KNB15726.1"/>
    <property type="molecule type" value="Genomic_DNA"/>
</dbReference>
<reference evidence="1 2" key="1">
    <citation type="journal article" date="2010" name="Nature">
        <title>Comparative genomics reveals mobile pathogenicity chromosomes in Fusarium.</title>
        <authorList>
            <person name="Ma L.J."/>
            <person name="van der Does H.C."/>
            <person name="Borkovich K.A."/>
            <person name="Coleman J.J."/>
            <person name="Daboussi M.J."/>
            <person name="Di Pietro A."/>
            <person name="Dufresne M."/>
            <person name="Freitag M."/>
            <person name="Grabherr M."/>
            <person name="Henrissat B."/>
            <person name="Houterman P.M."/>
            <person name="Kang S."/>
            <person name="Shim W.B."/>
            <person name="Woloshuk C."/>
            <person name="Xie X."/>
            <person name="Xu J.R."/>
            <person name="Antoniw J."/>
            <person name="Baker S.E."/>
            <person name="Bluhm B.H."/>
            <person name="Breakspear A."/>
            <person name="Brown D.W."/>
            <person name="Butchko R.A."/>
            <person name="Chapman S."/>
            <person name="Coulson R."/>
            <person name="Coutinho P.M."/>
            <person name="Danchin E.G."/>
            <person name="Diener A."/>
            <person name="Gale L.R."/>
            <person name="Gardiner D.M."/>
            <person name="Goff S."/>
            <person name="Hammond-Kosack K.E."/>
            <person name="Hilburn K."/>
            <person name="Hua-Van A."/>
            <person name="Jonkers W."/>
            <person name="Kazan K."/>
            <person name="Kodira C.D."/>
            <person name="Koehrsen M."/>
            <person name="Kumar L."/>
            <person name="Lee Y.H."/>
            <person name="Li L."/>
            <person name="Manners J.M."/>
            <person name="Miranda-Saavedra D."/>
            <person name="Mukherjee M."/>
            <person name="Park G."/>
            <person name="Park J."/>
            <person name="Park S.Y."/>
            <person name="Proctor R.H."/>
            <person name="Regev A."/>
            <person name="Ruiz-Roldan M.C."/>
            <person name="Sain D."/>
            <person name="Sakthikumar S."/>
            <person name="Sykes S."/>
            <person name="Schwartz D.C."/>
            <person name="Turgeon B.G."/>
            <person name="Wapinski I."/>
            <person name="Yoder O."/>
            <person name="Young S."/>
            <person name="Zeng Q."/>
            <person name="Zhou S."/>
            <person name="Galagan J."/>
            <person name="Cuomo C.A."/>
            <person name="Kistler H.C."/>
            <person name="Rep M."/>
        </authorList>
    </citation>
    <scope>NUCLEOTIDE SEQUENCE [LARGE SCALE GENOMIC DNA]</scope>
    <source>
        <strain evidence="2">4287 / CBS 123668 / FGSC 9935 / NRRL 34936</strain>
    </source>
</reference>
<dbReference type="KEGG" id="fox:FOXG_21455"/>
<accession>A0A0J9VYA0</accession>
<protein>
    <submittedName>
        <fullName evidence="1">Uncharacterized protein</fullName>
    </submittedName>
</protein>
<dbReference type="AlphaFoldDB" id="A0A0J9VYA0"/>